<dbReference type="AlphaFoldDB" id="A0A0S4KRL8"/>
<keyword evidence="2" id="KW-0812">Transmembrane</keyword>
<proteinExistence type="predicted"/>
<feature type="transmembrane region" description="Helical" evidence="2">
    <location>
        <begin position="111"/>
        <end position="133"/>
    </location>
</feature>
<dbReference type="InterPro" id="IPR032710">
    <property type="entry name" value="NTF2-like_dom_sf"/>
</dbReference>
<dbReference type="Gene3D" id="3.10.450.50">
    <property type="match status" value="1"/>
</dbReference>
<accession>A0A0S4KRL8</accession>
<keyword evidence="4" id="KW-1185">Reference proteome</keyword>
<evidence type="ECO:0000313" key="4">
    <source>
        <dbReference type="Proteomes" id="UP000066284"/>
    </source>
</evidence>
<sequence length="301" mass="32375">MFGRLVRRKGRSNHTKRKGITASARFQDTKKRAEEATGGRGRSLDFEGDPANDATGSRSESGETRSIERTGADPPVFCRMAEPHTNPMASRKDGTPTTEQRGSAGGAKTGVIAIGLGVLVAVAVGVGVAPRLLDFVRGPSSSSKTVSSSFSLSQPAPPPPVKPETPLTTESIEALLADLDQAVKRKDVEGILRRIAPDAVILIRMKQGAHHQTALLSREDYRKTLAAEFAFLSADDFVRANTKVSLAPDERSAKISFKTTETLRQAEREFTVEGEHTLLVTMRGDKPTIVSLERDVPGDST</sequence>
<feature type="compositionally biased region" description="Low complexity" evidence="1">
    <location>
        <begin position="142"/>
        <end position="154"/>
    </location>
</feature>
<feature type="region of interest" description="Disordered" evidence="1">
    <location>
        <begin position="142"/>
        <end position="166"/>
    </location>
</feature>
<name>A0A0S4KRL8_9BACT</name>
<feature type="compositionally biased region" description="Basic residues" evidence="1">
    <location>
        <begin position="1"/>
        <end position="19"/>
    </location>
</feature>
<evidence type="ECO:0000256" key="2">
    <source>
        <dbReference type="SAM" id="Phobius"/>
    </source>
</evidence>
<dbReference type="KEGG" id="nio:NITINOP_1006"/>
<feature type="compositionally biased region" description="Basic and acidic residues" evidence="1">
    <location>
        <begin position="27"/>
        <end position="45"/>
    </location>
</feature>
<gene>
    <name evidence="3" type="ORF">NITINOP_1006</name>
</gene>
<evidence type="ECO:0000313" key="3">
    <source>
        <dbReference type="EMBL" id="CUQ65981.1"/>
    </source>
</evidence>
<evidence type="ECO:0000256" key="1">
    <source>
        <dbReference type="SAM" id="MobiDB-lite"/>
    </source>
</evidence>
<feature type="region of interest" description="Disordered" evidence="1">
    <location>
        <begin position="1"/>
        <end position="105"/>
    </location>
</feature>
<feature type="compositionally biased region" description="Basic and acidic residues" evidence="1">
    <location>
        <begin position="60"/>
        <end position="71"/>
    </location>
</feature>
<dbReference type="STRING" id="1715989.NITINOP_1006"/>
<protein>
    <submittedName>
        <fullName evidence="3">Uncharacterized protein</fullName>
    </submittedName>
</protein>
<dbReference type="SUPFAM" id="SSF54427">
    <property type="entry name" value="NTF2-like"/>
    <property type="match status" value="1"/>
</dbReference>
<keyword evidence="2" id="KW-1133">Transmembrane helix</keyword>
<dbReference type="EMBL" id="LN885086">
    <property type="protein sequence ID" value="CUQ65981.1"/>
    <property type="molecule type" value="Genomic_DNA"/>
</dbReference>
<dbReference type="Proteomes" id="UP000066284">
    <property type="component" value="Chromosome 1"/>
</dbReference>
<keyword evidence="2" id="KW-0472">Membrane</keyword>
<organism evidence="3 4">
    <name type="scientific">Candidatus Nitrospira inopinata</name>
    <dbReference type="NCBI Taxonomy" id="1715989"/>
    <lineage>
        <taxon>Bacteria</taxon>
        <taxon>Pseudomonadati</taxon>
        <taxon>Nitrospirota</taxon>
        <taxon>Nitrospiria</taxon>
        <taxon>Nitrospirales</taxon>
        <taxon>Nitrospiraceae</taxon>
        <taxon>Nitrospira</taxon>
    </lineage>
</organism>
<reference evidence="4" key="1">
    <citation type="submission" date="2015-09" db="EMBL/GenBank/DDBJ databases">
        <authorList>
            <person name="Daims H."/>
        </authorList>
    </citation>
    <scope>NUCLEOTIDE SEQUENCE [LARGE SCALE GENOMIC DNA]</scope>
</reference>